<keyword evidence="2 4" id="KW-0456">Lyase</keyword>
<reference evidence="4" key="2">
    <citation type="submission" date="2020-07" db="EMBL/GenBank/DDBJ databases">
        <title>Genome of starter culture bacteria Kocuria salsicia reveals its technological properties and safety for usage in meat industry.</title>
        <authorList>
            <person name="Michael M."/>
            <person name="Konstantin K."/>
            <person name="Evgenii K."/>
            <person name="Galina S."/>
            <person name="Oksana K."/>
            <person name="Andrei L."/>
        </authorList>
    </citation>
    <scope>NUCLEOTIDE SEQUENCE [LARGE SCALE GENOMIC DNA]</scope>
    <source>
        <strain evidence="4">80</strain>
    </source>
</reference>
<dbReference type="AlphaFoldDB" id="A0A7D7PT23"/>
<feature type="compositionally biased region" description="Basic and acidic residues" evidence="3">
    <location>
        <begin position="194"/>
        <end position="208"/>
    </location>
</feature>
<feature type="compositionally biased region" description="Polar residues" evidence="3">
    <location>
        <begin position="241"/>
        <end position="250"/>
    </location>
</feature>
<dbReference type="Proteomes" id="UP000216825">
    <property type="component" value="Chromosome"/>
</dbReference>
<dbReference type="RefSeq" id="WP_094393599.1">
    <property type="nucleotide sequence ID" value="NZ_CP059343.1"/>
</dbReference>
<dbReference type="PROSITE" id="PS51257">
    <property type="entry name" value="PROKAR_LIPOPROTEIN"/>
    <property type="match status" value="1"/>
</dbReference>
<dbReference type="GO" id="GO:0051266">
    <property type="term" value="F:sirohydrochlorin ferrochelatase activity"/>
    <property type="evidence" value="ECO:0007669"/>
    <property type="project" value="UniProtKB-EC"/>
</dbReference>
<evidence type="ECO:0000256" key="3">
    <source>
        <dbReference type="SAM" id="MobiDB-lite"/>
    </source>
</evidence>
<keyword evidence="5" id="KW-1185">Reference proteome</keyword>
<feature type="compositionally biased region" description="Low complexity" evidence="3">
    <location>
        <begin position="219"/>
        <end position="228"/>
    </location>
</feature>
<dbReference type="EMBL" id="CP059343">
    <property type="protein sequence ID" value="QMS56672.1"/>
    <property type="molecule type" value="Genomic_DNA"/>
</dbReference>
<evidence type="ECO:0000256" key="1">
    <source>
        <dbReference type="ARBA" id="ARBA00022723"/>
    </source>
</evidence>
<accession>A0A7D7PT23</accession>
<dbReference type="PANTHER" id="PTHR33542:SF5">
    <property type="entry name" value="FERROCHELATASE CHE1"/>
    <property type="match status" value="1"/>
</dbReference>
<dbReference type="GO" id="GO:0046872">
    <property type="term" value="F:metal ion binding"/>
    <property type="evidence" value="ECO:0007669"/>
    <property type="project" value="UniProtKB-KW"/>
</dbReference>
<sequence>MDRVSTSNGPTPVLLACAHGTRDPAGQSAVAALVAAVRTALPDVTVVDTWVDVQEPDLAARTAELAGHDAVVVPLLLSAGYHVFVDMARAVKGTPRHRVAAALGPDSGLARIMARRLAEAVRDSGGPAAGPSDRIVMVAAGSSDPRAGEDCERTANLLAEELGLPVTPAYLSAAHPTLPEAVAQARHSLGTPPGRDDDAASERRREPGSPEAPTESEARATAAGDDAAVLPPCSAPPAHESTGSATSRSGNDAAAGRVLVVPYLLAPGFFHGRALAAGADVTADPLLVAGGEVPPELVELVVEHYREAAAVA</sequence>
<evidence type="ECO:0000256" key="2">
    <source>
        <dbReference type="ARBA" id="ARBA00023239"/>
    </source>
</evidence>
<name>A0A7D7PT23_KOCVA</name>
<dbReference type="SUPFAM" id="SSF53800">
    <property type="entry name" value="Chelatase"/>
    <property type="match status" value="1"/>
</dbReference>
<dbReference type="Pfam" id="PF01903">
    <property type="entry name" value="CbiX"/>
    <property type="match status" value="2"/>
</dbReference>
<dbReference type="EC" id="4.99.1.4" evidence="4"/>
<reference evidence="4" key="1">
    <citation type="submission" date="2017-08" db="EMBL/GenBank/DDBJ databases">
        <authorList>
            <person name="Minaev M."/>
            <person name="Kurbakov K.A."/>
            <person name="Solodovnikova G.I."/>
            <person name="Kuznetsova O.A."/>
            <person name="Lisitsyn A.B."/>
        </authorList>
    </citation>
    <scope>NUCLEOTIDE SEQUENCE</scope>
    <source>
        <strain evidence="4">80</strain>
    </source>
</reference>
<evidence type="ECO:0000313" key="5">
    <source>
        <dbReference type="Proteomes" id="UP000216825"/>
    </source>
</evidence>
<dbReference type="InterPro" id="IPR002762">
    <property type="entry name" value="CbiX-like"/>
</dbReference>
<dbReference type="PANTHER" id="PTHR33542">
    <property type="entry name" value="SIROHYDROCHLORIN FERROCHELATASE, CHLOROPLASTIC"/>
    <property type="match status" value="1"/>
</dbReference>
<dbReference type="KEGG" id="kvr:CIB50_0001386"/>
<protein>
    <submittedName>
        <fullName evidence="4">Sirohydrochlorin ferrochelatase</fullName>
        <ecNumber evidence="4">4.99.1.4</ecNumber>
    </submittedName>
</protein>
<dbReference type="Gene3D" id="3.40.50.1400">
    <property type="match status" value="2"/>
</dbReference>
<feature type="region of interest" description="Disordered" evidence="3">
    <location>
        <begin position="187"/>
        <end position="251"/>
    </location>
</feature>
<keyword evidence="1" id="KW-0479">Metal-binding</keyword>
<dbReference type="InterPro" id="IPR050963">
    <property type="entry name" value="Sirohydro_Cobaltochel/CbiX"/>
</dbReference>
<gene>
    <name evidence="4" type="primary">sirB</name>
    <name evidence="4" type="ORF">CIB50_0001386</name>
</gene>
<organism evidence="4 5">
    <name type="scientific">Kocuria varians</name>
    <name type="common">Micrococcus varians</name>
    <dbReference type="NCBI Taxonomy" id="1272"/>
    <lineage>
        <taxon>Bacteria</taxon>
        <taxon>Bacillati</taxon>
        <taxon>Actinomycetota</taxon>
        <taxon>Actinomycetes</taxon>
        <taxon>Micrococcales</taxon>
        <taxon>Micrococcaceae</taxon>
        <taxon>Kocuria</taxon>
    </lineage>
</organism>
<evidence type="ECO:0000313" key="4">
    <source>
        <dbReference type="EMBL" id="QMS56672.1"/>
    </source>
</evidence>
<proteinExistence type="predicted"/>